<evidence type="ECO:0000256" key="2">
    <source>
        <dbReference type="SAM" id="Phobius"/>
    </source>
</evidence>
<organism evidence="3 4">
    <name type="scientific">Ligilactobacillus saerimneri</name>
    <dbReference type="NCBI Taxonomy" id="228229"/>
    <lineage>
        <taxon>Bacteria</taxon>
        <taxon>Bacillati</taxon>
        <taxon>Bacillota</taxon>
        <taxon>Bacilli</taxon>
        <taxon>Lactobacillales</taxon>
        <taxon>Lactobacillaceae</taxon>
        <taxon>Ligilactobacillus</taxon>
    </lineage>
</organism>
<dbReference type="Pfam" id="PF07949">
    <property type="entry name" value="YbbR"/>
    <property type="match status" value="3"/>
</dbReference>
<dbReference type="InterPro" id="IPR053154">
    <property type="entry name" value="c-di-AMP_regulator"/>
</dbReference>
<feature type="transmembrane region" description="Helical" evidence="2">
    <location>
        <begin position="12"/>
        <end position="31"/>
    </location>
</feature>
<feature type="region of interest" description="Disordered" evidence="1">
    <location>
        <begin position="336"/>
        <end position="371"/>
    </location>
</feature>
<dbReference type="RefSeq" id="WP_180848564.1">
    <property type="nucleotide sequence ID" value="NZ_CP047418.1"/>
</dbReference>
<evidence type="ECO:0000256" key="1">
    <source>
        <dbReference type="SAM" id="MobiDB-lite"/>
    </source>
</evidence>
<keyword evidence="2" id="KW-0812">Transmembrane</keyword>
<keyword evidence="2" id="KW-1133">Transmembrane helix</keyword>
<dbReference type="PANTHER" id="PTHR37804:SF1">
    <property type="entry name" value="CDAA REGULATORY PROTEIN CDAR"/>
    <property type="match status" value="1"/>
</dbReference>
<evidence type="ECO:0000313" key="4">
    <source>
        <dbReference type="Proteomes" id="UP000510886"/>
    </source>
</evidence>
<dbReference type="InterPro" id="IPR012505">
    <property type="entry name" value="YbbR"/>
</dbReference>
<dbReference type="Gene3D" id="2.170.120.30">
    <property type="match status" value="1"/>
</dbReference>
<dbReference type="Proteomes" id="UP000510886">
    <property type="component" value="Chromosome"/>
</dbReference>
<dbReference type="KEGG" id="lsw:GTO87_06780"/>
<feature type="compositionally biased region" description="Polar residues" evidence="1">
    <location>
        <begin position="336"/>
        <end position="348"/>
    </location>
</feature>
<evidence type="ECO:0000313" key="3">
    <source>
        <dbReference type="EMBL" id="QLL78319.1"/>
    </source>
</evidence>
<proteinExistence type="predicted"/>
<sequence>MKHRMSIFNTRLFYRIVALIFAILLFVYVNFGHLSSTRDANNTGTGTDGMLMSTKSVTLTTDLKVNLDSDKYFVSDYPEKVKVKITGPAAMVKTVQNTRNFDVYADLNDLGIGRHTVKLKTSGLNQELNVKVIPEEVTFNIRKRKSVTLPIQVRYDDDQIAKGYAVSKAYANTQVAQLTGAVSDVNRIDSIVADVALPSGLKDNYSRSVMLRALDANGKTLNVNIAPETARVTVQVYRAASTKEVNIKLVTSGQGIAGKQYDLTSATTKVTLHGTKAALQKIDVLEVPVSINGISHTVTQTVQLDPRKDGITTVEPGSISVKISVSDSGSDIVAATTSADKANSGTKDSGSSSATEDTTTSGTSGSTSNDN</sequence>
<dbReference type="EMBL" id="CP047418">
    <property type="protein sequence ID" value="QLL78319.1"/>
    <property type="molecule type" value="Genomic_DNA"/>
</dbReference>
<dbReference type="Gene3D" id="2.170.120.40">
    <property type="entry name" value="YbbR-like domain"/>
    <property type="match status" value="2"/>
</dbReference>
<feature type="compositionally biased region" description="Low complexity" evidence="1">
    <location>
        <begin position="349"/>
        <end position="371"/>
    </location>
</feature>
<name>A0A7H9ELQ4_9LACO</name>
<protein>
    <recommendedName>
        <fullName evidence="5">YbbR-like domain-containing protein</fullName>
    </recommendedName>
</protein>
<dbReference type="PANTHER" id="PTHR37804">
    <property type="entry name" value="CDAA REGULATORY PROTEIN CDAR"/>
    <property type="match status" value="1"/>
</dbReference>
<reference evidence="3 4" key="1">
    <citation type="submission" date="2020-01" db="EMBL/GenBank/DDBJ databases">
        <title>Complete and circular genome sequences of six lactobacillus isolates from horses.</title>
        <authorList>
            <person name="Hassan H.M."/>
        </authorList>
    </citation>
    <scope>NUCLEOTIDE SEQUENCE [LARGE SCALE GENOMIC DNA]</scope>
    <source>
        <strain evidence="3 4">1A</strain>
    </source>
</reference>
<gene>
    <name evidence="3" type="ORF">GTO87_06780</name>
</gene>
<keyword evidence="2" id="KW-0472">Membrane</keyword>
<accession>A0A7H9ELQ4</accession>
<dbReference type="AlphaFoldDB" id="A0A7H9ELQ4"/>
<evidence type="ECO:0008006" key="5">
    <source>
        <dbReference type="Google" id="ProtNLM"/>
    </source>
</evidence>